<dbReference type="InterPro" id="IPR008521">
    <property type="entry name" value="Mg_trans_NIPA"/>
</dbReference>
<comment type="subcellular location">
    <subcellularLocation>
        <location evidence="1">Membrane</location>
        <topology evidence="1">Multi-pass membrane protein</topology>
    </subcellularLocation>
</comment>
<evidence type="ECO:0000313" key="8">
    <source>
        <dbReference type="Proteomes" id="UP001249851"/>
    </source>
</evidence>
<feature type="transmembrane region" description="Helical" evidence="6">
    <location>
        <begin position="85"/>
        <end position="105"/>
    </location>
</feature>
<evidence type="ECO:0000256" key="6">
    <source>
        <dbReference type="SAM" id="Phobius"/>
    </source>
</evidence>
<keyword evidence="8" id="KW-1185">Reference proteome</keyword>
<keyword evidence="3 6" id="KW-0812">Transmembrane</keyword>
<dbReference type="PANTHER" id="PTHR12570">
    <property type="match status" value="1"/>
</dbReference>
<dbReference type="Pfam" id="PF05653">
    <property type="entry name" value="Mg_trans_NIPA"/>
    <property type="match status" value="1"/>
</dbReference>
<reference evidence="7" key="2">
    <citation type="journal article" date="2023" name="Science">
        <title>Genomic signatures of disease resistance in endangered staghorn corals.</title>
        <authorList>
            <person name="Vollmer S.V."/>
            <person name="Selwyn J.D."/>
            <person name="Despard B.A."/>
            <person name="Roesel C.L."/>
        </authorList>
    </citation>
    <scope>NUCLEOTIDE SEQUENCE</scope>
    <source>
        <strain evidence="7">K2</strain>
    </source>
</reference>
<evidence type="ECO:0000313" key="7">
    <source>
        <dbReference type="EMBL" id="KAK2569968.1"/>
    </source>
</evidence>
<evidence type="ECO:0000256" key="1">
    <source>
        <dbReference type="ARBA" id="ARBA00004141"/>
    </source>
</evidence>
<gene>
    <name evidence="7" type="ORF">P5673_005829</name>
</gene>
<feature type="transmembrane region" description="Helical" evidence="6">
    <location>
        <begin position="17"/>
        <end position="38"/>
    </location>
</feature>
<evidence type="ECO:0000256" key="2">
    <source>
        <dbReference type="ARBA" id="ARBA00007230"/>
    </source>
</evidence>
<dbReference type="GO" id="GO:0016020">
    <property type="term" value="C:membrane"/>
    <property type="evidence" value="ECO:0007669"/>
    <property type="project" value="UniProtKB-SubCell"/>
</dbReference>
<protein>
    <submittedName>
        <fullName evidence="7">NIPA-like protein 2</fullName>
    </submittedName>
</protein>
<keyword evidence="4 6" id="KW-1133">Transmembrane helix</keyword>
<name>A0AAD9QYQ9_ACRCE</name>
<dbReference type="GO" id="GO:0015095">
    <property type="term" value="F:magnesium ion transmembrane transporter activity"/>
    <property type="evidence" value="ECO:0007669"/>
    <property type="project" value="InterPro"/>
</dbReference>
<evidence type="ECO:0000256" key="3">
    <source>
        <dbReference type="ARBA" id="ARBA00022692"/>
    </source>
</evidence>
<evidence type="ECO:0000256" key="4">
    <source>
        <dbReference type="ARBA" id="ARBA00022989"/>
    </source>
</evidence>
<feature type="transmembrane region" description="Helical" evidence="6">
    <location>
        <begin position="216"/>
        <end position="235"/>
    </location>
</feature>
<sequence length="382" mass="42305">MVVGEDSSPQTVSSKNIFIGAALAIIGNLLISISMNIQKYSHLRQAEERSETHYLKSKIWWLGLILMVLGEIGNFSAYGFSPASLVAPLGTTTVIANAIIAVVFLRERVRYQDVFGVTLAIVGAFLLVTFSTKETSELTGRELAGYLRQWPFLIYLILEVMIFCTLLFVQWRYDLENVVIFLLLVALLGSLTVISAKAVSSMINITLSGYSQLGHPLFYVMLIVMITTAIAQVKFLNRAMQSFDATVVVPTNFVLFTISAIISGSMNGSDALQLQLQNFCIVLYKEFYGLTFLEIFMFLFGCVLSFVGVYYITSERKQEESDEQLLLTNADLFPGFLSLSSSKLIAVQPNNVASASHVEYPMLPSKPSYESTAEKEPVVGET</sequence>
<dbReference type="InterPro" id="IPR037185">
    <property type="entry name" value="EmrE-like"/>
</dbReference>
<feature type="transmembrane region" description="Helical" evidence="6">
    <location>
        <begin position="114"/>
        <end position="132"/>
    </location>
</feature>
<comment type="caution">
    <text evidence="7">The sequence shown here is derived from an EMBL/GenBank/DDBJ whole genome shotgun (WGS) entry which is preliminary data.</text>
</comment>
<dbReference type="SUPFAM" id="SSF103481">
    <property type="entry name" value="Multidrug resistance efflux transporter EmrE"/>
    <property type="match status" value="1"/>
</dbReference>
<feature type="transmembrane region" description="Helical" evidence="6">
    <location>
        <begin position="59"/>
        <end position="79"/>
    </location>
</feature>
<keyword evidence="5 6" id="KW-0472">Membrane</keyword>
<dbReference type="AlphaFoldDB" id="A0AAD9QYQ9"/>
<dbReference type="EMBL" id="JARQWQ010000009">
    <property type="protein sequence ID" value="KAK2569968.1"/>
    <property type="molecule type" value="Genomic_DNA"/>
</dbReference>
<accession>A0AAD9QYQ9</accession>
<dbReference type="PANTHER" id="PTHR12570:SF65">
    <property type="entry name" value="MAGNESIUM TRANSPORTER NIPA9-RELATED"/>
    <property type="match status" value="1"/>
</dbReference>
<comment type="similarity">
    <text evidence="2">Belongs to the NIPA family.</text>
</comment>
<dbReference type="Proteomes" id="UP001249851">
    <property type="component" value="Unassembled WGS sequence"/>
</dbReference>
<organism evidence="7 8">
    <name type="scientific">Acropora cervicornis</name>
    <name type="common">Staghorn coral</name>
    <dbReference type="NCBI Taxonomy" id="6130"/>
    <lineage>
        <taxon>Eukaryota</taxon>
        <taxon>Metazoa</taxon>
        <taxon>Cnidaria</taxon>
        <taxon>Anthozoa</taxon>
        <taxon>Hexacorallia</taxon>
        <taxon>Scleractinia</taxon>
        <taxon>Astrocoeniina</taxon>
        <taxon>Acroporidae</taxon>
        <taxon>Acropora</taxon>
    </lineage>
</organism>
<feature type="transmembrane region" description="Helical" evidence="6">
    <location>
        <begin position="287"/>
        <end position="312"/>
    </location>
</feature>
<proteinExistence type="inferred from homology"/>
<dbReference type="Gene3D" id="1.10.3730.20">
    <property type="match status" value="1"/>
</dbReference>
<feature type="transmembrane region" description="Helical" evidence="6">
    <location>
        <begin position="178"/>
        <end position="196"/>
    </location>
</feature>
<reference evidence="7" key="1">
    <citation type="journal article" date="2023" name="G3 (Bethesda)">
        <title>Whole genome assembly and annotation of the endangered Caribbean coral Acropora cervicornis.</title>
        <authorList>
            <person name="Selwyn J.D."/>
            <person name="Vollmer S.V."/>
        </authorList>
    </citation>
    <scope>NUCLEOTIDE SEQUENCE</scope>
    <source>
        <strain evidence="7">K2</strain>
    </source>
</reference>
<feature type="transmembrane region" description="Helical" evidence="6">
    <location>
        <begin position="152"/>
        <end position="171"/>
    </location>
</feature>
<feature type="transmembrane region" description="Helical" evidence="6">
    <location>
        <begin position="247"/>
        <end position="267"/>
    </location>
</feature>
<evidence type="ECO:0000256" key="5">
    <source>
        <dbReference type="ARBA" id="ARBA00023136"/>
    </source>
</evidence>